<feature type="region of interest" description="Disordered" evidence="1">
    <location>
        <begin position="352"/>
        <end position="413"/>
    </location>
</feature>
<reference evidence="3 5" key="1">
    <citation type="journal article" date="2018" name="Nat. Biotechnol.">
        <title>A standardized bacterial taxonomy based on genome phylogeny substantially revises the tree of life.</title>
        <authorList>
            <person name="Parks D.H."/>
            <person name="Chuvochina M."/>
            <person name="Waite D.W."/>
            <person name="Rinke C."/>
            <person name="Skarshewski A."/>
            <person name="Chaumeil P.A."/>
            <person name="Hugenholtz P."/>
        </authorList>
    </citation>
    <scope>NUCLEOTIDE SEQUENCE [LARGE SCALE GENOMIC DNA]</scope>
    <source>
        <strain evidence="3">UBA9049</strain>
    </source>
</reference>
<comment type="caution">
    <text evidence="3">The sequence shown here is derived from an EMBL/GenBank/DDBJ whole genome shotgun (WGS) entry which is preliminary data.</text>
</comment>
<accession>A0A350RWQ8</accession>
<evidence type="ECO:0000313" key="6">
    <source>
        <dbReference type="Proteomes" id="UP000469950"/>
    </source>
</evidence>
<proteinExistence type="predicted"/>
<dbReference type="Proteomes" id="UP000261325">
    <property type="component" value="Unassembled WGS sequence"/>
</dbReference>
<evidence type="ECO:0000256" key="2">
    <source>
        <dbReference type="SAM" id="SignalP"/>
    </source>
</evidence>
<dbReference type="RefSeq" id="WP_153741331.1">
    <property type="nucleotide sequence ID" value="NZ_CAXEXJ010000133.1"/>
</dbReference>
<protein>
    <submittedName>
        <fullName evidence="3">DUF2066 domain-containing protein</fullName>
    </submittedName>
</protein>
<gene>
    <name evidence="3" type="ORF">DCF82_09465</name>
    <name evidence="4" type="ORF">F6453_3152</name>
</gene>
<evidence type="ECO:0000313" key="4">
    <source>
        <dbReference type="EMBL" id="KAE8544504.1"/>
    </source>
</evidence>
<dbReference type="AlphaFoldDB" id="A0A350RWQ8"/>
<dbReference type="EMBL" id="WBMP01000016">
    <property type="protein sequence ID" value="KAE8544504.1"/>
    <property type="molecule type" value="Genomic_DNA"/>
</dbReference>
<dbReference type="Pfam" id="PF09839">
    <property type="entry name" value="DUF2066"/>
    <property type="match status" value="1"/>
</dbReference>
<feature type="compositionally biased region" description="Polar residues" evidence="1">
    <location>
        <begin position="390"/>
        <end position="399"/>
    </location>
</feature>
<name>A0A350RWQ8_MARNT</name>
<dbReference type="InterPro" id="IPR018642">
    <property type="entry name" value="DUF2066"/>
</dbReference>
<keyword evidence="2" id="KW-0732">Signal</keyword>
<organism evidence="3 5">
    <name type="scientific">Marinobacter nauticus</name>
    <name type="common">Marinobacter hydrocarbonoclasticus</name>
    <name type="synonym">Marinobacter aquaeolei</name>
    <dbReference type="NCBI Taxonomy" id="2743"/>
    <lineage>
        <taxon>Bacteria</taxon>
        <taxon>Pseudomonadati</taxon>
        <taxon>Pseudomonadota</taxon>
        <taxon>Gammaproteobacteria</taxon>
        <taxon>Pseudomonadales</taxon>
        <taxon>Marinobacteraceae</taxon>
        <taxon>Marinobacter</taxon>
    </lineage>
</organism>
<evidence type="ECO:0000313" key="5">
    <source>
        <dbReference type="Proteomes" id="UP000261325"/>
    </source>
</evidence>
<evidence type="ECO:0000256" key="1">
    <source>
        <dbReference type="SAM" id="MobiDB-lite"/>
    </source>
</evidence>
<evidence type="ECO:0000313" key="3">
    <source>
        <dbReference type="EMBL" id="HAC28027.1"/>
    </source>
</evidence>
<reference evidence="4 6" key="2">
    <citation type="submission" date="2019-10" db="EMBL/GenBank/DDBJ databases">
        <title>Draft genome sequence of Marinobacter hydrocarbonoclasticus NCT7M from the microbiome of the marine copepod.</title>
        <authorList>
            <person name="Nuttall R."/>
            <person name="Sharma G."/>
            <person name="Moisander P."/>
        </authorList>
    </citation>
    <scope>NUCLEOTIDE SEQUENCE [LARGE SCALE GENOMIC DNA]</scope>
    <source>
        <strain evidence="4 6">NCT7M</strain>
    </source>
</reference>
<sequence length="439" mass="46299">MTESVKTARNGRVAAFLLAAVCWVLSAGPASAVSVSGLYTADVPVAGTSADALKAGYAEGLRQVMVRVSGTREVLELEGIDEVLADAESMLLSYQVNRTAGQSRLQMSFGAVGVNRALASVQAPVWGANRPLTLAWIAVEDRGDRQLLTRSADSAAGSNEGLWAQHLLSAAADRGLPIAFPPETYAGDRALLSDLWGQFVGRIEQASDDLSHDALALVRISRSGGQWRAGWVVEGMGLDAGEQSVNADTPEQLAQALIDRWTEQYASRYAVTAGEAGEAPKVDMVLEGVTTLADYGQVTRALQDMTPVVSVGASRVRGNRLTVEVAFSGELDQLKEHIALDARFVPAEQPAEPITASKNSQTAGSDGDGEAQTGEPGSRNETEAPAGTDAQDSASTPGFSYQPLAPGDEQDAEQAFESLYQVLYYRWQPAPGATGGDRS</sequence>
<dbReference type="Proteomes" id="UP000469950">
    <property type="component" value="Unassembled WGS sequence"/>
</dbReference>
<feature type="signal peptide" evidence="2">
    <location>
        <begin position="1"/>
        <end position="32"/>
    </location>
</feature>
<dbReference type="EMBL" id="DLYI01000119">
    <property type="protein sequence ID" value="HAC28027.1"/>
    <property type="molecule type" value="Genomic_DNA"/>
</dbReference>
<feature type="chain" id="PRO_5036064107" evidence="2">
    <location>
        <begin position="33"/>
        <end position="439"/>
    </location>
</feature>